<feature type="domain" description="ABC transporter" evidence="5">
    <location>
        <begin position="319"/>
        <end position="537"/>
    </location>
</feature>
<proteinExistence type="predicted"/>
<evidence type="ECO:0000256" key="1">
    <source>
        <dbReference type="ARBA" id="ARBA00022737"/>
    </source>
</evidence>
<keyword evidence="1" id="KW-0677">Repeat</keyword>
<dbReference type="GO" id="GO:0005524">
    <property type="term" value="F:ATP binding"/>
    <property type="evidence" value="ECO:0007669"/>
    <property type="project" value="UniProtKB-KW"/>
</dbReference>
<keyword evidence="3" id="KW-0067">ATP-binding</keyword>
<dbReference type="GO" id="GO:0003677">
    <property type="term" value="F:DNA binding"/>
    <property type="evidence" value="ECO:0007669"/>
    <property type="project" value="InterPro"/>
</dbReference>
<dbReference type="SMART" id="SM00382">
    <property type="entry name" value="AAA"/>
    <property type="match status" value="2"/>
</dbReference>
<dbReference type="SUPFAM" id="SSF52540">
    <property type="entry name" value="P-loop containing nucleoside triphosphate hydrolases"/>
    <property type="match status" value="2"/>
</dbReference>
<dbReference type="RefSeq" id="WP_035344310.1">
    <property type="nucleotide sequence ID" value="NZ_BAUU01000016.1"/>
</dbReference>
<evidence type="ECO:0000256" key="3">
    <source>
        <dbReference type="ARBA" id="ARBA00022840"/>
    </source>
</evidence>
<accession>W4QHG3</accession>
<dbReference type="InterPro" id="IPR017871">
    <property type="entry name" value="ABC_transporter-like_CS"/>
</dbReference>
<dbReference type="FunFam" id="3.40.50.300:FF:000309">
    <property type="entry name" value="ABC transporter ATP-binding protein"/>
    <property type="match status" value="1"/>
</dbReference>
<dbReference type="GO" id="GO:0016887">
    <property type="term" value="F:ATP hydrolysis activity"/>
    <property type="evidence" value="ECO:0007669"/>
    <property type="project" value="InterPro"/>
</dbReference>
<evidence type="ECO:0000259" key="5">
    <source>
        <dbReference type="PROSITE" id="PS50893"/>
    </source>
</evidence>
<keyword evidence="7" id="KW-1185">Reference proteome</keyword>
<dbReference type="EMBL" id="BAUU01000016">
    <property type="protein sequence ID" value="GAE31093.1"/>
    <property type="molecule type" value="Genomic_DNA"/>
</dbReference>
<comment type="caution">
    <text evidence="6">The sequence shown here is derived from an EMBL/GenBank/DDBJ whole genome shotgun (WGS) entry which is preliminary data.</text>
</comment>
<dbReference type="STRING" id="1236971.JCM9152_2533"/>
<dbReference type="Proteomes" id="UP000018895">
    <property type="component" value="Unassembled WGS sequence"/>
</dbReference>
<dbReference type="OrthoDB" id="9760950at2"/>
<dbReference type="InterPro" id="IPR032781">
    <property type="entry name" value="ABC_tran_Xtn"/>
</dbReference>
<reference evidence="6" key="1">
    <citation type="journal article" date="2014" name="Genome Announc.">
        <title>Draft Genome Sequences of Three Alkaliphilic Bacillus Strains, Bacillus wakoensis JCM 9140T, Bacillus akibai JCM 9157T, and Bacillus hemicellulosilyticus JCM 9152T.</title>
        <authorList>
            <person name="Yuki M."/>
            <person name="Oshima K."/>
            <person name="Suda W."/>
            <person name="Oshida Y."/>
            <person name="Kitamura K."/>
            <person name="Iida T."/>
            <person name="Hattori M."/>
            <person name="Ohkuma M."/>
        </authorList>
    </citation>
    <scope>NUCLEOTIDE SEQUENCE [LARGE SCALE GENOMIC DNA]</scope>
    <source>
        <strain evidence="6">JCM 9152</strain>
    </source>
</reference>
<dbReference type="PANTHER" id="PTHR42855:SF1">
    <property type="entry name" value="ABC TRANSPORTER DOMAIN-CONTAINING PROTEIN"/>
    <property type="match status" value="1"/>
</dbReference>
<evidence type="ECO:0000256" key="2">
    <source>
        <dbReference type="ARBA" id="ARBA00022741"/>
    </source>
</evidence>
<dbReference type="Pfam" id="PF12848">
    <property type="entry name" value="ABC_tran_Xtn"/>
    <property type="match status" value="1"/>
</dbReference>
<dbReference type="InterPro" id="IPR037118">
    <property type="entry name" value="Val-tRNA_synth_C_sf"/>
</dbReference>
<dbReference type="AlphaFoldDB" id="W4QHG3"/>
<protein>
    <submittedName>
        <fullName evidence="6">ATPase components of ABC transporters with duplicated ATPase domains</fullName>
    </submittedName>
</protein>
<dbReference type="Gene3D" id="1.10.287.380">
    <property type="entry name" value="Valyl-tRNA synthetase, C-terminal domain"/>
    <property type="match status" value="1"/>
</dbReference>
<dbReference type="InterPro" id="IPR003593">
    <property type="entry name" value="AAA+_ATPase"/>
</dbReference>
<dbReference type="PROSITE" id="PS50893">
    <property type="entry name" value="ABC_TRANSPORTER_2"/>
    <property type="match status" value="2"/>
</dbReference>
<name>W4QHG3_9BACI</name>
<evidence type="ECO:0000313" key="7">
    <source>
        <dbReference type="Proteomes" id="UP000018895"/>
    </source>
</evidence>
<dbReference type="InterPro" id="IPR032524">
    <property type="entry name" value="ABC_tran_C"/>
</dbReference>
<dbReference type="Pfam" id="PF00005">
    <property type="entry name" value="ABC_tran"/>
    <property type="match status" value="2"/>
</dbReference>
<dbReference type="Pfam" id="PF16326">
    <property type="entry name" value="ABC_tran_CTD"/>
    <property type="match status" value="1"/>
</dbReference>
<keyword evidence="2" id="KW-0547">Nucleotide-binding</keyword>
<dbReference type="InterPro" id="IPR051309">
    <property type="entry name" value="ABCF_ATPase"/>
</dbReference>
<dbReference type="CDD" id="cd03221">
    <property type="entry name" value="ABCF_EF-3"/>
    <property type="match status" value="2"/>
</dbReference>
<dbReference type="PROSITE" id="PS00211">
    <property type="entry name" value="ABC_TRANSPORTER_1"/>
    <property type="match status" value="1"/>
</dbReference>
<gene>
    <name evidence="6" type="ORF">JCM9152_2533</name>
</gene>
<evidence type="ECO:0000256" key="4">
    <source>
        <dbReference type="SAM" id="Coils"/>
    </source>
</evidence>
<feature type="domain" description="ABC transporter" evidence="5">
    <location>
        <begin position="4"/>
        <end position="255"/>
    </location>
</feature>
<dbReference type="InterPro" id="IPR003439">
    <property type="entry name" value="ABC_transporter-like_ATP-bd"/>
</dbReference>
<dbReference type="PANTHER" id="PTHR42855">
    <property type="entry name" value="ABC TRANSPORTER ATP-BINDING SUBUNIT"/>
    <property type="match status" value="1"/>
</dbReference>
<keyword evidence="4" id="KW-0175">Coiled coil</keyword>
<dbReference type="FunFam" id="3.40.50.300:FF:000011">
    <property type="entry name" value="Putative ABC transporter ATP-binding component"/>
    <property type="match status" value="1"/>
</dbReference>
<organism evidence="6 7">
    <name type="scientific">Halalkalibacter hemicellulosilyticusJCM 9152</name>
    <dbReference type="NCBI Taxonomy" id="1236971"/>
    <lineage>
        <taxon>Bacteria</taxon>
        <taxon>Bacillati</taxon>
        <taxon>Bacillota</taxon>
        <taxon>Bacilli</taxon>
        <taxon>Bacillales</taxon>
        <taxon>Bacillaceae</taxon>
        <taxon>Halalkalibacter</taxon>
    </lineage>
</organism>
<dbReference type="Gene3D" id="3.40.50.300">
    <property type="entry name" value="P-loop containing nucleotide triphosphate hydrolases"/>
    <property type="match status" value="2"/>
</dbReference>
<evidence type="ECO:0000313" key="6">
    <source>
        <dbReference type="EMBL" id="GAE31093.1"/>
    </source>
</evidence>
<sequence length="629" mass="72700">MSILQVDRLTKSYGEKVLFQNISFTIEEQQRIGLIGVNGTGKSSLMKIIAGVEGADTGELHHANDFQIEYLSQHSDLDDGLTVLEEIYAGDSNIMVTMRAYEESLSRFEREPANEAYQKTYMKWQQKMDELEAWEANTMAKTILTKLGVRDFHLTIGQLSGGQKKRVAIAKALIQPADLLLLDEPTNHLDHASIEWLEGYLANYKGAIVLITHDRYFLNRVTNYMFELDQGALFVYEGNYERFLEKKAERQMQAEHKEQKRQNLLRRELAWLKRGAKARTTKQKARIQRIDQIKEDGHESIQREFDFAIGSRRLGKQVIELKAVSKQFANQQIVDSLNELIIPGERIGIVGANGTGKTTLLNILAGRSKPDSGEVLIGETVHIGYYTQEDKEINGDLRVIDYIKEIAEVVYTADGTQISAEQMLERFLFPRSSQYTYIRRLSGGERRRLYLLRVLMEEPNVLFLDEPTNDLDTETLSVLEDYLEQFPGVVITVSHDRYFLDRIVDRLLVFEGNGKVSRFQGHYSDYLEVQKEVEEQRKRVSYPEPKKKEKPKARKKLSYREQLEWDQIEERITMLEQQVEEIEKAIENAGSDFGQIQPLLNEKEQVEMELEAAIERWTELSLLIEELQQ</sequence>
<feature type="coiled-coil region" evidence="4">
    <location>
        <begin position="565"/>
        <end position="620"/>
    </location>
</feature>
<dbReference type="InterPro" id="IPR027417">
    <property type="entry name" value="P-loop_NTPase"/>
</dbReference>